<accession>A0A026WP65</accession>
<keyword evidence="3" id="KW-1185">Reference proteome</keyword>
<evidence type="ECO:0000313" key="3">
    <source>
        <dbReference type="Proteomes" id="UP000053097"/>
    </source>
</evidence>
<feature type="region of interest" description="Disordered" evidence="1">
    <location>
        <begin position="23"/>
        <end position="55"/>
    </location>
</feature>
<dbReference type="AlphaFoldDB" id="A0A026WP65"/>
<gene>
    <name evidence="2" type="ORF">X777_00912</name>
</gene>
<name>A0A026WP65_OOCBI</name>
<reference evidence="2 3" key="1">
    <citation type="journal article" date="2014" name="Curr. Biol.">
        <title>The genome of the clonal raider ant Cerapachys biroi.</title>
        <authorList>
            <person name="Oxley P.R."/>
            <person name="Ji L."/>
            <person name="Fetter-Pruneda I."/>
            <person name="McKenzie S.K."/>
            <person name="Li C."/>
            <person name="Hu H."/>
            <person name="Zhang G."/>
            <person name="Kronauer D.J."/>
        </authorList>
    </citation>
    <scope>NUCLEOTIDE SEQUENCE [LARGE SCALE GENOMIC DNA]</scope>
</reference>
<evidence type="ECO:0000313" key="2">
    <source>
        <dbReference type="EMBL" id="EZA57810.1"/>
    </source>
</evidence>
<dbReference type="Proteomes" id="UP000053097">
    <property type="component" value="Unassembled WGS sequence"/>
</dbReference>
<dbReference type="EMBL" id="KK107139">
    <property type="protein sequence ID" value="EZA57810.1"/>
    <property type="molecule type" value="Genomic_DNA"/>
</dbReference>
<organism evidence="2 3">
    <name type="scientific">Ooceraea biroi</name>
    <name type="common">Clonal raider ant</name>
    <name type="synonym">Cerapachys biroi</name>
    <dbReference type="NCBI Taxonomy" id="2015173"/>
    <lineage>
        <taxon>Eukaryota</taxon>
        <taxon>Metazoa</taxon>
        <taxon>Ecdysozoa</taxon>
        <taxon>Arthropoda</taxon>
        <taxon>Hexapoda</taxon>
        <taxon>Insecta</taxon>
        <taxon>Pterygota</taxon>
        <taxon>Neoptera</taxon>
        <taxon>Endopterygota</taxon>
        <taxon>Hymenoptera</taxon>
        <taxon>Apocrita</taxon>
        <taxon>Aculeata</taxon>
        <taxon>Formicoidea</taxon>
        <taxon>Formicidae</taxon>
        <taxon>Dorylinae</taxon>
        <taxon>Ooceraea</taxon>
    </lineage>
</organism>
<proteinExistence type="predicted"/>
<protein>
    <submittedName>
        <fullName evidence="2">Uncharacterized protein</fullName>
    </submittedName>
</protein>
<evidence type="ECO:0000256" key="1">
    <source>
        <dbReference type="SAM" id="MobiDB-lite"/>
    </source>
</evidence>
<sequence>MGYGRRRVCWAWLGNNEKTLARWEPRASELDPGPPTTTFNPREAPGPMAGSAARV</sequence>